<gene>
    <name evidence="5" type="ORF">U6N30_22290</name>
</gene>
<protein>
    <submittedName>
        <fullName evidence="5">Pyridoxal-phosphate dependent enzyme</fullName>
    </submittedName>
</protein>
<evidence type="ECO:0000259" key="4">
    <source>
        <dbReference type="Pfam" id="PF00291"/>
    </source>
</evidence>
<dbReference type="Proteomes" id="UP001324287">
    <property type="component" value="Chromosome"/>
</dbReference>
<sequence>MGVELYLKDESTHPTGSLKHRLARSLFLYGLCSGQITEGTTVVESSSGSTAVSEAYFARMLGLPFVAVMPASTSPEKVELIEFHGGRCHFVDRPADIYDEARQLAAECGGHYLDQFTNAERATDWRGNNNIAESIFSQLALERYPTPEWVVVGAGTGGTSATIGRYLRYRRLPTRLAVVDPEGSSFFPGWRDRAPATATGLSSRIEGIGRPRVEPSFVPTIVDRMICVPDAASLAAMRELERTTGRRAGGSTGTNLWGRSSWSRRWSPPAAPAAWSPCCATAASATPTPTTPTSGWWGSVWTWRRTPRRWPTSPRRGMARPLTGRSEQNGPTGRRPEPHRPAGARRRVRSGRPGVTLLTRPRTAAALPASNLHSRSQAGPRARVLNAS</sequence>
<keyword evidence="6" id="KW-1185">Reference proteome</keyword>
<proteinExistence type="predicted"/>
<dbReference type="Gene3D" id="3.40.50.1100">
    <property type="match status" value="2"/>
</dbReference>
<dbReference type="PANTHER" id="PTHR10314">
    <property type="entry name" value="CYSTATHIONINE BETA-SYNTHASE"/>
    <property type="match status" value="1"/>
</dbReference>
<dbReference type="SUPFAM" id="SSF53686">
    <property type="entry name" value="Tryptophan synthase beta subunit-like PLP-dependent enzymes"/>
    <property type="match status" value="1"/>
</dbReference>
<dbReference type="InterPro" id="IPR050214">
    <property type="entry name" value="Cys_Synth/Cystath_Beta-Synth"/>
</dbReference>
<evidence type="ECO:0000256" key="3">
    <source>
        <dbReference type="SAM" id="MobiDB-lite"/>
    </source>
</evidence>
<feature type="domain" description="Tryptophan synthase beta chain-like PALP" evidence="4">
    <location>
        <begin position="2"/>
        <end position="256"/>
    </location>
</feature>
<dbReference type="RefSeq" id="WP_324274004.1">
    <property type="nucleotide sequence ID" value="NZ_CP141261.1"/>
</dbReference>
<dbReference type="EMBL" id="CP141261">
    <property type="protein sequence ID" value="WRL62652.1"/>
    <property type="molecule type" value="Genomic_DNA"/>
</dbReference>
<evidence type="ECO:0000313" key="6">
    <source>
        <dbReference type="Proteomes" id="UP001324287"/>
    </source>
</evidence>
<feature type="compositionally biased region" description="Low complexity" evidence="3">
    <location>
        <begin position="307"/>
        <end position="316"/>
    </location>
</feature>
<reference evidence="5 6" key="1">
    <citation type="submission" date="2023-12" db="EMBL/GenBank/DDBJ databases">
        <title>Blastococcus brunescens sp. nov., an actonobacterium isolated from sandstone collected in sahara desert.</title>
        <authorList>
            <person name="Gtari M."/>
            <person name="Ghodhbane F."/>
        </authorList>
    </citation>
    <scope>NUCLEOTIDE SEQUENCE [LARGE SCALE GENOMIC DNA]</scope>
    <source>
        <strain evidence="5 6">BMG 8361</strain>
    </source>
</reference>
<evidence type="ECO:0000256" key="1">
    <source>
        <dbReference type="ARBA" id="ARBA00001933"/>
    </source>
</evidence>
<dbReference type="InterPro" id="IPR001926">
    <property type="entry name" value="TrpB-like_PALP"/>
</dbReference>
<accession>A0ABZ1AVR0</accession>
<evidence type="ECO:0000256" key="2">
    <source>
        <dbReference type="ARBA" id="ARBA00022898"/>
    </source>
</evidence>
<evidence type="ECO:0000313" key="5">
    <source>
        <dbReference type="EMBL" id="WRL62652.1"/>
    </source>
</evidence>
<feature type="region of interest" description="Disordered" evidence="3">
    <location>
        <begin position="307"/>
        <end position="388"/>
    </location>
</feature>
<comment type="cofactor">
    <cofactor evidence="1">
        <name>pyridoxal 5'-phosphate</name>
        <dbReference type="ChEBI" id="CHEBI:597326"/>
    </cofactor>
</comment>
<dbReference type="InterPro" id="IPR036052">
    <property type="entry name" value="TrpB-like_PALP_sf"/>
</dbReference>
<organism evidence="5 6">
    <name type="scientific">Blastococcus brunescens</name>
    <dbReference type="NCBI Taxonomy" id="1564165"/>
    <lineage>
        <taxon>Bacteria</taxon>
        <taxon>Bacillati</taxon>
        <taxon>Actinomycetota</taxon>
        <taxon>Actinomycetes</taxon>
        <taxon>Geodermatophilales</taxon>
        <taxon>Geodermatophilaceae</taxon>
        <taxon>Blastococcus</taxon>
    </lineage>
</organism>
<name>A0ABZ1AVR0_9ACTN</name>
<dbReference type="Pfam" id="PF00291">
    <property type="entry name" value="PALP"/>
    <property type="match status" value="1"/>
</dbReference>
<keyword evidence="2" id="KW-0663">Pyridoxal phosphate</keyword>